<organism evidence="2 3">
    <name type="scientific">Pseudomonas phytophila</name>
    <dbReference type="NCBI Taxonomy" id="2867264"/>
    <lineage>
        <taxon>Bacteria</taxon>
        <taxon>Pseudomonadati</taxon>
        <taxon>Pseudomonadota</taxon>
        <taxon>Gammaproteobacteria</taxon>
        <taxon>Pseudomonadales</taxon>
        <taxon>Pseudomonadaceae</taxon>
        <taxon>Pseudomonas</taxon>
    </lineage>
</organism>
<evidence type="ECO:0000259" key="1">
    <source>
        <dbReference type="Pfam" id="PF24832"/>
    </source>
</evidence>
<dbReference type="Proteomes" id="UP001063228">
    <property type="component" value="Chromosome"/>
</dbReference>
<protein>
    <recommendedName>
        <fullName evidence="1">DUF7716 domain-containing protein</fullName>
    </recommendedName>
</protein>
<reference evidence="2" key="1">
    <citation type="submission" date="2021-08" db="EMBL/GenBank/DDBJ databases">
        <title>Complete genome sequence of Pseudomonas phytophila.</title>
        <authorList>
            <person name="Weir B.S."/>
            <person name="Templeton M.D."/>
            <person name="Arshed S."/>
            <person name="Andersen M.T."/>
            <person name="Jayaraman J."/>
        </authorList>
    </citation>
    <scope>NUCLEOTIDE SEQUENCE</scope>
    <source>
        <strain evidence="2">ICMP 23753</strain>
    </source>
</reference>
<dbReference type="Pfam" id="PF24832">
    <property type="entry name" value="DUF7716"/>
    <property type="match status" value="1"/>
</dbReference>
<proteinExistence type="predicted"/>
<feature type="domain" description="DUF7716" evidence="1">
    <location>
        <begin position="33"/>
        <end position="118"/>
    </location>
</feature>
<sequence length="119" mass="13757">MRNLNSSLRLGEPITIVDLIIFLKSGPAVLDDLCLYTEEETELITPETICYLDRYPEIINDEDVHSEFVTANGLELLYYGEQFNDVLRNIYDQKQTADMDMVISALNHYMDNDDFLDIV</sequence>
<evidence type="ECO:0000313" key="3">
    <source>
        <dbReference type="Proteomes" id="UP001063228"/>
    </source>
</evidence>
<dbReference type="InterPro" id="IPR056133">
    <property type="entry name" value="DUF7716"/>
</dbReference>
<dbReference type="EMBL" id="CP081201">
    <property type="protein sequence ID" value="UXZ99068.1"/>
    <property type="molecule type" value="Genomic_DNA"/>
</dbReference>
<name>A0ABY6FM91_9PSED</name>
<keyword evidence="3" id="KW-1185">Reference proteome</keyword>
<evidence type="ECO:0000313" key="2">
    <source>
        <dbReference type="EMBL" id="UXZ99068.1"/>
    </source>
</evidence>
<accession>A0ABY6FM91</accession>
<gene>
    <name evidence="2" type="ORF">K3169_03085</name>
</gene>